<gene>
    <name evidence="1" type="ORF">IE4872_PD01301</name>
</gene>
<dbReference type="AlphaFoldDB" id="A0A1L5NVB9"/>
<evidence type="ECO:0000313" key="1">
    <source>
        <dbReference type="EMBL" id="APO71826.1"/>
    </source>
</evidence>
<organism evidence="1 2">
    <name type="scientific">Rhizobium gallicum</name>
    <dbReference type="NCBI Taxonomy" id="56730"/>
    <lineage>
        <taxon>Bacteria</taxon>
        <taxon>Pseudomonadati</taxon>
        <taxon>Pseudomonadota</taxon>
        <taxon>Alphaproteobacteria</taxon>
        <taxon>Hyphomicrobiales</taxon>
        <taxon>Rhizobiaceae</taxon>
        <taxon>Rhizobium/Agrobacterium group</taxon>
        <taxon>Rhizobium</taxon>
    </lineage>
</organism>
<name>A0A1L5NVB9_9HYPH</name>
<dbReference type="EMBL" id="CP017105">
    <property type="protein sequence ID" value="APO71826.1"/>
    <property type="molecule type" value="Genomic_DNA"/>
</dbReference>
<reference evidence="1 2" key="1">
    <citation type="submission" date="2016-09" db="EMBL/GenBank/DDBJ databases">
        <title>The complete genome sequences of Rhizobium gallicum, symbiovars gallicum and phaseoli, symbionts associated to common bean (Phaseolus vulgaris).</title>
        <authorList>
            <person name="Bustos P."/>
            <person name="Santamaria R.I."/>
            <person name="Perez-Carrascal O.M."/>
            <person name="Juarez S."/>
            <person name="Lozano L."/>
            <person name="Martinez-Flores I."/>
            <person name="Martinez-Romero E."/>
            <person name="Cevallos M."/>
            <person name="Romero D."/>
            <person name="Davila G."/>
            <person name="Gonzalez V."/>
        </authorList>
    </citation>
    <scope>NUCLEOTIDE SEQUENCE [LARGE SCALE GENOMIC DNA]</scope>
    <source>
        <strain evidence="1 2">IE4872</strain>
        <plasmid evidence="2">prgalie4872d</plasmid>
    </source>
</reference>
<geneLocation type="plasmid" evidence="2">
    <name>prgalie4872d</name>
</geneLocation>
<protein>
    <submittedName>
        <fullName evidence="1">Uncharacterized protein</fullName>
    </submittedName>
</protein>
<sequence length="81" mass="9127">MRHRLPAAVAWLLDAQRLRMAMSFEGVKRESRDLQRSDAALHVADPFAVFGARNADFGTFPADMLVVLRADDIKDSNIDNR</sequence>
<proteinExistence type="predicted"/>
<keyword evidence="1" id="KW-0614">Plasmid</keyword>
<evidence type="ECO:0000313" key="2">
    <source>
        <dbReference type="Proteomes" id="UP000184749"/>
    </source>
</evidence>
<accession>A0A1L5NVB9</accession>
<dbReference type="Proteomes" id="UP000184749">
    <property type="component" value="Plasmid pRgalIE4872d"/>
</dbReference>